<dbReference type="Proteomes" id="UP001597374">
    <property type="component" value="Unassembled WGS sequence"/>
</dbReference>
<protein>
    <submittedName>
        <fullName evidence="1">Excinuclease ABC subunit C</fullName>
    </submittedName>
</protein>
<evidence type="ECO:0000313" key="2">
    <source>
        <dbReference type="Proteomes" id="UP001597374"/>
    </source>
</evidence>
<proteinExistence type="predicted"/>
<sequence>MEIQQAHYFVYIFGNQSRSDLQIGIADNLHQHVKAQRETSGGHALVYYEHYDIKEVAQNRERQIKGGSYEATFRLVESMNPNWLDLSDML</sequence>
<gene>
    <name evidence="1" type="ORF">ACFSKP_01225</name>
</gene>
<accession>A0ABW5CS57</accession>
<reference evidence="2" key="1">
    <citation type="journal article" date="2019" name="Int. J. Syst. Evol. Microbiol.">
        <title>The Global Catalogue of Microorganisms (GCM) 10K type strain sequencing project: providing services to taxonomists for standard genome sequencing and annotation.</title>
        <authorList>
            <consortium name="The Broad Institute Genomics Platform"/>
            <consortium name="The Broad Institute Genome Sequencing Center for Infectious Disease"/>
            <person name="Wu L."/>
            <person name="Ma J."/>
        </authorList>
    </citation>
    <scope>NUCLEOTIDE SEQUENCE [LARGE SCALE GENOMIC DNA]</scope>
    <source>
        <strain evidence="2">CGMCC 4.1782</strain>
    </source>
</reference>
<organism evidence="1 2">
    <name type="scientific">Pontibacter ruber</name>
    <dbReference type="NCBI Taxonomy" id="1343895"/>
    <lineage>
        <taxon>Bacteria</taxon>
        <taxon>Pseudomonadati</taxon>
        <taxon>Bacteroidota</taxon>
        <taxon>Cytophagia</taxon>
        <taxon>Cytophagales</taxon>
        <taxon>Hymenobacteraceae</taxon>
        <taxon>Pontibacter</taxon>
    </lineage>
</organism>
<dbReference type="InterPro" id="IPR035901">
    <property type="entry name" value="GIY-YIG_endonuc_sf"/>
</dbReference>
<evidence type="ECO:0000313" key="1">
    <source>
        <dbReference type="EMBL" id="MFD2244854.1"/>
    </source>
</evidence>
<name>A0ABW5CS57_9BACT</name>
<keyword evidence="2" id="KW-1185">Reference proteome</keyword>
<dbReference type="EMBL" id="JBHUIM010000001">
    <property type="protein sequence ID" value="MFD2244854.1"/>
    <property type="molecule type" value="Genomic_DNA"/>
</dbReference>
<comment type="caution">
    <text evidence="1">The sequence shown here is derived from an EMBL/GenBank/DDBJ whole genome shotgun (WGS) entry which is preliminary data.</text>
</comment>
<dbReference type="Gene3D" id="3.40.1440.10">
    <property type="entry name" value="GIY-YIG endonuclease"/>
    <property type="match status" value="1"/>
</dbReference>
<dbReference type="RefSeq" id="WP_250429771.1">
    <property type="nucleotide sequence ID" value="NZ_JALPRR010000002.1"/>
</dbReference>